<dbReference type="EMBL" id="JAGRQC010000003">
    <property type="protein sequence ID" value="MBR0553065.1"/>
    <property type="molecule type" value="Genomic_DNA"/>
</dbReference>
<evidence type="ECO:0000313" key="3">
    <source>
        <dbReference type="Proteomes" id="UP000676996"/>
    </source>
</evidence>
<keyword evidence="1" id="KW-0732">Signal</keyword>
<comment type="caution">
    <text evidence="2">The sequence shown here is derived from an EMBL/GenBank/DDBJ whole genome shotgun (WGS) entry which is preliminary data.</text>
</comment>
<reference evidence="2" key="1">
    <citation type="submission" date="2021-04" db="EMBL/GenBank/DDBJ databases">
        <title>Ouciella asimina sp. nov., isolated from the surface seawater in the hydrothermal field of Okinawa Trough.</title>
        <authorList>
            <person name="Shuang W."/>
        </authorList>
    </citation>
    <scope>NUCLEOTIDE SEQUENCE</scope>
    <source>
        <strain evidence="2">LXI357</strain>
    </source>
</reference>
<dbReference type="Pfam" id="PF09912">
    <property type="entry name" value="DUF2141"/>
    <property type="match status" value="1"/>
</dbReference>
<protein>
    <submittedName>
        <fullName evidence="2">DUF2141 domain-containing protein</fullName>
    </submittedName>
</protein>
<evidence type="ECO:0000256" key="1">
    <source>
        <dbReference type="SAM" id="SignalP"/>
    </source>
</evidence>
<feature type="signal peptide" evidence="1">
    <location>
        <begin position="1"/>
        <end position="17"/>
    </location>
</feature>
<keyword evidence="3" id="KW-1185">Reference proteome</keyword>
<gene>
    <name evidence="2" type="ORF">J7S20_11155</name>
</gene>
<accession>A0A8T4IIY1</accession>
<dbReference type="Proteomes" id="UP000676996">
    <property type="component" value="Unassembled WGS sequence"/>
</dbReference>
<dbReference type="InterPro" id="IPR018673">
    <property type="entry name" value="DUF2141"/>
</dbReference>
<dbReference type="AlphaFoldDB" id="A0A8T4IIY1"/>
<name>A0A8T4IIY1_9SPHN</name>
<evidence type="ECO:0000313" key="2">
    <source>
        <dbReference type="EMBL" id="MBR0553065.1"/>
    </source>
</evidence>
<sequence>MRRLGAALIVVSLLPGAAPVTDLTVDVTGLRSDKGQIRLCLTADADHFPDCKGDAAAITRSVPATEREVRFTALSPGAYAVSVIHDENGNAKLDTFAGIPREGFGFSRNPAIRFGPPRFDAARFDVSGPTETQQVRMRYIL</sequence>
<organism evidence="2 3">
    <name type="scientific">Stakelama marina</name>
    <dbReference type="NCBI Taxonomy" id="2826939"/>
    <lineage>
        <taxon>Bacteria</taxon>
        <taxon>Pseudomonadati</taxon>
        <taxon>Pseudomonadota</taxon>
        <taxon>Alphaproteobacteria</taxon>
        <taxon>Sphingomonadales</taxon>
        <taxon>Sphingomonadaceae</taxon>
        <taxon>Stakelama</taxon>
    </lineage>
</organism>
<proteinExistence type="predicted"/>
<feature type="chain" id="PRO_5035775877" evidence="1">
    <location>
        <begin position="18"/>
        <end position="141"/>
    </location>
</feature>